<reference evidence="2" key="1">
    <citation type="journal article" date="2014" name="Int. J. Syst. Evol. Microbiol.">
        <title>Complete genome sequence of Corynebacterium casei LMG S-19264T (=DSM 44701T), isolated from a smear-ripened cheese.</title>
        <authorList>
            <consortium name="US DOE Joint Genome Institute (JGI-PGF)"/>
            <person name="Walter F."/>
            <person name="Albersmeier A."/>
            <person name="Kalinowski J."/>
            <person name="Ruckert C."/>
        </authorList>
    </citation>
    <scope>NUCLEOTIDE SEQUENCE</scope>
    <source>
        <strain evidence="2">CGMCC 1.12160</strain>
    </source>
</reference>
<feature type="region of interest" description="Disordered" evidence="1">
    <location>
        <begin position="1"/>
        <end position="27"/>
    </location>
</feature>
<organism evidence="2 3">
    <name type="scientific">Ornithinimicrobium tianjinense</name>
    <dbReference type="NCBI Taxonomy" id="1195761"/>
    <lineage>
        <taxon>Bacteria</taxon>
        <taxon>Bacillati</taxon>
        <taxon>Actinomycetota</taxon>
        <taxon>Actinomycetes</taxon>
        <taxon>Micrococcales</taxon>
        <taxon>Ornithinimicrobiaceae</taxon>
        <taxon>Ornithinimicrobium</taxon>
    </lineage>
</organism>
<protein>
    <recommendedName>
        <fullName evidence="4">YdhG-like domain-containing protein</fullName>
    </recommendedName>
</protein>
<dbReference type="SUPFAM" id="SSF159888">
    <property type="entry name" value="YdhG-like"/>
    <property type="match status" value="1"/>
</dbReference>
<evidence type="ECO:0000313" key="3">
    <source>
        <dbReference type="Proteomes" id="UP000605670"/>
    </source>
</evidence>
<comment type="caution">
    <text evidence="2">The sequence shown here is derived from an EMBL/GenBank/DDBJ whole genome shotgun (WGS) entry which is preliminary data.</text>
</comment>
<dbReference type="EMBL" id="BMEM01000001">
    <property type="protein sequence ID" value="GGF37159.1"/>
    <property type="molecule type" value="Genomic_DNA"/>
</dbReference>
<proteinExistence type="predicted"/>
<dbReference type="Proteomes" id="UP000605670">
    <property type="component" value="Unassembled WGS sequence"/>
</dbReference>
<dbReference type="AlphaFoldDB" id="A0A917BCD2"/>
<keyword evidence="3" id="KW-1185">Reference proteome</keyword>
<reference evidence="2" key="2">
    <citation type="submission" date="2020-09" db="EMBL/GenBank/DDBJ databases">
        <authorList>
            <person name="Sun Q."/>
            <person name="Zhou Y."/>
        </authorList>
    </citation>
    <scope>NUCLEOTIDE SEQUENCE</scope>
    <source>
        <strain evidence="2">CGMCC 1.12160</strain>
    </source>
</reference>
<evidence type="ECO:0000313" key="2">
    <source>
        <dbReference type="EMBL" id="GGF37159.1"/>
    </source>
</evidence>
<sequence length="142" mass="15598">MAAKDDGFSAGEKRAMRERAKELKAAQKKEELEQNLLDKIAEMPEAEGRIATRIHDIVRRVAPHLVAKTWYGMPAWSTPEGKVVVFFKPAGKFESRYSTLGFEDAARLDEGAMWPTSYALTELTAQDATLVEALVAKAAGSG</sequence>
<evidence type="ECO:0000256" key="1">
    <source>
        <dbReference type="SAM" id="MobiDB-lite"/>
    </source>
</evidence>
<evidence type="ECO:0008006" key="4">
    <source>
        <dbReference type="Google" id="ProtNLM"/>
    </source>
</evidence>
<gene>
    <name evidence="2" type="ORF">GCM10011366_00850</name>
</gene>
<name>A0A917BCD2_9MICO</name>
<accession>A0A917BCD2</accession>
<dbReference type="RefSeq" id="WP_188427667.1">
    <property type="nucleotide sequence ID" value="NZ_BAABKH010000007.1"/>
</dbReference>